<comment type="similarity">
    <text evidence="8">Belongs to the class-I aminoacyl-tRNA synthetase family. ValS type 2 subfamily.</text>
</comment>
<keyword evidence="1 8" id="KW-0963">Cytoplasm</keyword>
<keyword evidence="2 8" id="KW-0436">Ligase</keyword>
<evidence type="ECO:0000256" key="4">
    <source>
        <dbReference type="ARBA" id="ARBA00022840"/>
    </source>
</evidence>
<dbReference type="KEGG" id="avc:NCTC10951_01233"/>
<evidence type="ECO:0000259" key="11">
    <source>
        <dbReference type="Pfam" id="PF08264"/>
    </source>
</evidence>
<dbReference type="InterPro" id="IPR002303">
    <property type="entry name" value="Valyl-tRNA_ligase"/>
</dbReference>
<accession>A0A3S5EWD8</accession>
<evidence type="ECO:0000256" key="8">
    <source>
        <dbReference type="HAMAP-Rule" id="MF_02005"/>
    </source>
</evidence>
<dbReference type="NCBIfam" id="NF000540">
    <property type="entry name" value="alt_ValS"/>
    <property type="match status" value="1"/>
</dbReference>
<dbReference type="SUPFAM" id="SSF47323">
    <property type="entry name" value="Anticodon-binding domain of a subclass of class I aminoacyl-tRNA synthetases"/>
    <property type="match status" value="1"/>
</dbReference>
<feature type="region of interest" description="Disordered" evidence="9">
    <location>
        <begin position="912"/>
        <end position="943"/>
    </location>
</feature>
<dbReference type="NCBIfam" id="NF009687">
    <property type="entry name" value="PRK13208.1"/>
    <property type="match status" value="1"/>
</dbReference>
<dbReference type="PANTHER" id="PTHR11946">
    <property type="entry name" value="VALYL-TRNA SYNTHETASES"/>
    <property type="match status" value="1"/>
</dbReference>
<comment type="catalytic activity">
    <reaction evidence="7 8">
        <text>tRNA(Val) + L-valine + ATP = L-valyl-tRNA(Val) + AMP + diphosphate</text>
        <dbReference type="Rhea" id="RHEA:10704"/>
        <dbReference type="Rhea" id="RHEA-COMP:9672"/>
        <dbReference type="Rhea" id="RHEA-COMP:9708"/>
        <dbReference type="ChEBI" id="CHEBI:30616"/>
        <dbReference type="ChEBI" id="CHEBI:33019"/>
        <dbReference type="ChEBI" id="CHEBI:57762"/>
        <dbReference type="ChEBI" id="CHEBI:78442"/>
        <dbReference type="ChEBI" id="CHEBI:78537"/>
        <dbReference type="ChEBI" id="CHEBI:456215"/>
        <dbReference type="EC" id="6.1.1.9"/>
    </reaction>
</comment>
<dbReference type="CDD" id="cd07962">
    <property type="entry name" value="Anticodon_Ia_Val"/>
    <property type="match status" value="1"/>
</dbReference>
<feature type="binding site" evidence="8">
    <location>
        <position position="634"/>
    </location>
    <ligand>
        <name>ATP</name>
        <dbReference type="ChEBI" id="CHEBI:30616"/>
    </ligand>
</feature>
<dbReference type="Pfam" id="PF08264">
    <property type="entry name" value="Anticodon_1"/>
    <property type="match status" value="1"/>
</dbReference>
<dbReference type="GO" id="GO:0006438">
    <property type="term" value="P:valyl-tRNA aminoacylation"/>
    <property type="evidence" value="ECO:0007669"/>
    <property type="project" value="UniProtKB-UniRule"/>
</dbReference>
<feature type="compositionally biased region" description="Low complexity" evidence="9">
    <location>
        <begin position="912"/>
        <end position="923"/>
    </location>
</feature>
<dbReference type="InterPro" id="IPR033705">
    <property type="entry name" value="Anticodon_Ia_Val"/>
</dbReference>
<dbReference type="OrthoDB" id="9810365at2"/>
<evidence type="ECO:0000256" key="3">
    <source>
        <dbReference type="ARBA" id="ARBA00022741"/>
    </source>
</evidence>
<feature type="domain" description="Aminoacyl-tRNA synthetase class Ia" evidence="10">
    <location>
        <begin position="42"/>
        <end position="123"/>
    </location>
</feature>
<keyword evidence="6 8" id="KW-0030">Aminoacyl-tRNA synthetase</keyword>
<dbReference type="EC" id="6.1.1.9" evidence="8"/>
<dbReference type="PROSITE" id="PS00178">
    <property type="entry name" value="AA_TRNA_LIGASE_I"/>
    <property type="match status" value="1"/>
</dbReference>
<dbReference type="InterPro" id="IPR009080">
    <property type="entry name" value="tRNAsynth_Ia_anticodon-bd"/>
</dbReference>
<dbReference type="GO" id="GO:0005524">
    <property type="term" value="F:ATP binding"/>
    <property type="evidence" value="ECO:0007669"/>
    <property type="project" value="UniProtKB-UniRule"/>
</dbReference>
<gene>
    <name evidence="8 12" type="primary">valS</name>
    <name evidence="12" type="ORF">NCTC10951_01233</name>
</gene>
<dbReference type="AlphaFoldDB" id="A0A3S5EWD8"/>
<dbReference type="InterPro" id="IPR009008">
    <property type="entry name" value="Val/Leu/Ile-tRNA-synth_edit"/>
</dbReference>
<evidence type="ECO:0000256" key="6">
    <source>
        <dbReference type="ARBA" id="ARBA00023146"/>
    </source>
</evidence>
<sequence>MSETPTSHTADQPSSSRLLPSEPHSPRVPAKVSTDGLETTWGERWEAEGTYAFDRSAERAEVFSIDTPPPTVSGSLHVGHVFSYTHTDTVARFQRMRGKAVFYPMGWDDNGLPTERRVQNYFGVRCDPSLPYDPDFTPPHTGGEGKSIKARDQVPVSRRNFVELCERLTVEDEKQFEALWRRLGLSVDWSHTYQTIGERARKVAQTAFLHNLERGEAYQAAAPGLWDVTFQTAVAQAELESREYPGFYHRLAFHIVDEAAAAKAAAAGAPVENGVDVCIETTRPELLPACVALVAHPDDERYQPLFGTTVSSPVFGVEVPVLAHPAAEKDKGAGIAMCCTFGDTTDIDWWRDLQLPLRAILRKDGRIETETPEWITSEAGREMYAAMAGRTAFSAREALVERLAQTGEMRGEPTKTVRQTNFFEKGDKPLEIVTSRQWYIRNGGKEWTSPASGTDLRDELLERGRQLDFHPDFMRVRYENWVRGLNNDWLVSRQRFFGVPFPLWYQVGADGEVDYDAILTPDESELPVDPSSDVPAGYTEDQRGEPGGFVGELDIMDTWATSSLSPQLASGWLTDEDLFDRVYPMDLRPQGQDIIRTWLFTSVVRADLEFAALPWRNAGLSGWILDSDHKKMSKSKGNVVTPMGLLEQYGSDAVRYWASSARLGLDAAFEETQIKIGRRLAIKVLNASKFALSMGIPWDADEATVAAAPAPCLDASVVSEPIDRAVLAALADVVDAATAAFEEFGHARALEVTESFFWTFCDDYIELVKDRANDFDGSHDAAAVRSARATLAIAVDTFVRLLAPFLPFATEEVWSWYRTGSVHRAAWPQSAGLREAAAGADAELVARAGAALAALRKVKSEAKTSQKTPILSVTLAVAPDRPEYAQAVEAVRADLTEAAKVTGPFTVEQAAQAADADSAEGAAPVSVTAAELGEAPAKPARKK</sequence>
<comment type="domain">
    <text evidence="8">ValRS has two distinct active sites: one for aminoacylation and one for editing. The misactivated threonine is translocated from the active site to the editing site.</text>
</comment>
<dbReference type="PANTHER" id="PTHR11946:SF93">
    <property type="entry name" value="VALINE--TRNA LIGASE, CHLOROPLASTIC_MITOCHONDRIAL 2"/>
    <property type="match status" value="1"/>
</dbReference>
<comment type="subunit">
    <text evidence="8">Monomer.</text>
</comment>
<keyword evidence="4 8" id="KW-0067">ATP-binding</keyword>
<name>A0A3S5EWD8_ACTVI</name>
<feature type="region of interest" description="Disordered" evidence="9">
    <location>
        <begin position="522"/>
        <end position="543"/>
    </location>
</feature>
<feature type="compositionally biased region" description="Polar residues" evidence="9">
    <location>
        <begin position="1"/>
        <end position="18"/>
    </location>
</feature>
<dbReference type="SUPFAM" id="SSF52374">
    <property type="entry name" value="Nucleotidylyl transferase"/>
    <property type="match status" value="1"/>
</dbReference>
<keyword evidence="5 8" id="KW-0648">Protein biosynthesis</keyword>
<comment type="function">
    <text evidence="8">Catalyzes the attachment of valine to tRNA(Val). As ValRS can inadvertently accommodate and process structurally similar amino acids such as threonine, to avoid such errors, it has a 'posttransfer' editing activity that hydrolyzes mischarged Thr-tRNA(Val) in a tRNA-dependent manner.</text>
</comment>
<dbReference type="Pfam" id="PF00133">
    <property type="entry name" value="tRNA-synt_1"/>
    <property type="match status" value="2"/>
</dbReference>
<keyword evidence="3 8" id="KW-0547">Nucleotide-binding</keyword>
<dbReference type="GO" id="GO:0002161">
    <property type="term" value="F:aminoacyl-tRNA deacylase activity"/>
    <property type="evidence" value="ECO:0007669"/>
    <property type="project" value="InterPro"/>
</dbReference>
<organism evidence="12 13">
    <name type="scientific">Actinomyces viscosus</name>
    <dbReference type="NCBI Taxonomy" id="1656"/>
    <lineage>
        <taxon>Bacteria</taxon>
        <taxon>Bacillati</taxon>
        <taxon>Actinomycetota</taxon>
        <taxon>Actinomycetes</taxon>
        <taxon>Actinomycetales</taxon>
        <taxon>Actinomycetaceae</taxon>
        <taxon>Actinomyces</taxon>
    </lineage>
</organism>
<feature type="domain" description="Aminoacyl-tRNA synthetase class Ia" evidence="10">
    <location>
        <begin position="152"/>
        <end position="667"/>
    </location>
</feature>
<evidence type="ECO:0000256" key="5">
    <source>
        <dbReference type="ARBA" id="ARBA00022917"/>
    </source>
</evidence>
<dbReference type="InterPro" id="IPR002300">
    <property type="entry name" value="aa-tRNA-synth_Ia"/>
</dbReference>
<evidence type="ECO:0000256" key="2">
    <source>
        <dbReference type="ARBA" id="ARBA00022598"/>
    </source>
</evidence>
<dbReference type="HAMAP" id="MF_02005">
    <property type="entry name" value="Val_tRNA_synth_type2"/>
    <property type="match status" value="1"/>
</dbReference>
<dbReference type="EMBL" id="LR134477">
    <property type="protein sequence ID" value="VEI15578.1"/>
    <property type="molecule type" value="Genomic_DNA"/>
</dbReference>
<dbReference type="GO" id="GO:0004832">
    <property type="term" value="F:valine-tRNA ligase activity"/>
    <property type="evidence" value="ECO:0007669"/>
    <property type="project" value="UniProtKB-UniRule"/>
</dbReference>
<dbReference type="GO" id="GO:0005829">
    <property type="term" value="C:cytosol"/>
    <property type="evidence" value="ECO:0007669"/>
    <property type="project" value="TreeGrafter"/>
</dbReference>
<evidence type="ECO:0000256" key="9">
    <source>
        <dbReference type="SAM" id="MobiDB-lite"/>
    </source>
</evidence>
<evidence type="ECO:0000256" key="7">
    <source>
        <dbReference type="ARBA" id="ARBA00047552"/>
    </source>
</evidence>
<feature type="short sequence motif" description="'HIGH' region" evidence="8">
    <location>
        <begin position="70"/>
        <end position="80"/>
    </location>
</feature>
<reference evidence="12 13" key="1">
    <citation type="submission" date="2018-12" db="EMBL/GenBank/DDBJ databases">
        <authorList>
            <consortium name="Pathogen Informatics"/>
        </authorList>
    </citation>
    <scope>NUCLEOTIDE SEQUENCE [LARGE SCALE GENOMIC DNA]</scope>
    <source>
        <strain evidence="12 13">NCTC10951</strain>
    </source>
</reference>
<dbReference type="InterPro" id="IPR014729">
    <property type="entry name" value="Rossmann-like_a/b/a_fold"/>
</dbReference>
<evidence type="ECO:0000313" key="13">
    <source>
        <dbReference type="Proteomes" id="UP000268658"/>
    </source>
</evidence>
<dbReference type="Proteomes" id="UP000268658">
    <property type="component" value="Chromosome"/>
</dbReference>
<dbReference type="InterPro" id="IPR048044">
    <property type="entry name" value="Valyl-tRNA_ligase_actino"/>
</dbReference>
<evidence type="ECO:0000256" key="1">
    <source>
        <dbReference type="ARBA" id="ARBA00022490"/>
    </source>
</evidence>
<dbReference type="Gene3D" id="3.40.50.620">
    <property type="entry name" value="HUPs"/>
    <property type="match status" value="2"/>
</dbReference>
<dbReference type="InterPro" id="IPR013155">
    <property type="entry name" value="M/V/L/I-tRNA-synth_anticd-bd"/>
</dbReference>
<dbReference type="PRINTS" id="PR00986">
    <property type="entry name" value="TRNASYNTHVAL"/>
</dbReference>
<feature type="domain" description="Methionyl/Valyl/Leucyl/Isoleucyl-tRNA synthetase anticodon-binding" evidence="11">
    <location>
        <begin position="723"/>
        <end position="873"/>
    </location>
</feature>
<dbReference type="RefSeq" id="WP_126413870.1">
    <property type="nucleotide sequence ID" value="NZ_JASPER010000004.1"/>
</dbReference>
<dbReference type="Gene3D" id="1.10.730.10">
    <property type="entry name" value="Isoleucyl-tRNA Synthetase, Domain 1"/>
    <property type="match status" value="1"/>
</dbReference>
<feature type="region of interest" description="Disordered" evidence="9">
    <location>
        <begin position="1"/>
        <end position="36"/>
    </location>
</feature>
<protein>
    <recommendedName>
        <fullName evidence="8">Valine--tRNA ligase</fullName>
        <ecNumber evidence="8">6.1.1.9</ecNumber>
    </recommendedName>
    <alternativeName>
        <fullName evidence="8">Valyl-tRNA synthetase</fullName>
        <shortName evidence="8">ValRS</shortName>
    </alternativeName>
</protein>
<proteinExistence type="inferred from homology"/>
<dbReference type="SUPFAM" id="SSF50677">
    <property type="entry name" value="ValRS/IleRS/LeuRS editing domain"/>
    <property type="match status" value="1"/>
</dbReference>
<feature type="short sequence motif" description="'KMSKS' region" evidence="8">
    <location>
        <begin position="631"/>
        <end position="635"/>
    </location>
</feature>
<evidence type="ECO:0000259" key="10">
    <source>
        <dbReference type="Pfam" id="PF00133"/>
    </source>
</evidence>
<dbReference type="InterPro" id="IPR001412">
    <property type="entry name" value="aa-tRNA-synth_I_CS"/>
</dbReference>
<comment type="subcellular location">
    <subcellularLocation>
        <location evidence="8">Cytoplasm</location>
    </subcellularLocation>
</comment>
<evidence type="ECO:0000313" key="12">
    <source>
        <dbReference type="EMBL" id="VEI15578.1"/>
    </source>
</evidence>
<dbReference type="InterPro" id="IPR022874">
    <property type="entry name" value="Valine-tRNA_ligase_type_2"/>
</dbReference>